<dbReference type="EMBL" id="JPRK01000017">
    <property type="protein sequence ID" value="KIO51220.1"/>
    <property type="molecule type" value="Genomic_DNA"/>
</dbReference>
<dbReference type="Proteomes" id="UP000032061">
    <property type="component" value="Unassembled WGS sequence"/>
</dbReference>
<dbReference type="Proteomes" id="UP000198302">
    <property type="component" value="Unassembled WGS sequence"/>
</dbReference>
<dbReference type="EMBL" id="MUGX01000026">
    <property type="protein sequence ID" value="OXA85169.1"/>
    <property type="molecule type" value="Genomic_DNA"/>
</dbReference>
<evidence type="ECO:0000313" key="1">
    <source>
        <dbReference type="EMBL" id="KIO51220.1"/>
    </source>
</evidence>
<reference evidence="2 4" key="2">
    <citation type="submission" date="2016-11" db="EMBL/GenBank/DDBJ databases">
        <title>Whole genomes of Flavobacteriaceae.</title>
        <authorList>
            <person name="Stine C."/>
            <person name="Li C."/>
            <person name="Tadesse D."/>
        </authorList>
    </citation>
    <scope>NUCLEOTIDE SEQUENCE [LARGE SCALE GENOMIC DNA]</scope>
    <source>
        <strain evidence="2 4">ATCC 51468</strain>
    </source>
</reference>
<evidence type="ECO:0000313" key="4">
    <source>
        <dbReference type="Proteomes" id="UP000198302"/>
    </source>
</evidence>
<evidence type="ECO:0000313" key="2">
    <source>
        <dbReference type="EMBL" id="OXA85169.1"/>
    </source>
</evidence>
<accession>A0A0D0EJP0</accession>
<dbReference type="AlphaFoldDB" id="A0A0D0EJP0"/>
<evidence type="ECO:0000313" key="3">
    <source>
        <dbReference type="Proteomes" id="UP000032061"/>
    </source>
</evidence>
<organism evidence="1 3">
    <name type="scientific">Flavobacterium hibernum</name>
    <dbReference type="NCBI Taxonomy" id="37752"/>
    <lineage>
        <taxon>Bacteria</taxon>
        <taxon>Pseudomonadati</taxon>
        <taxon>Bacteroidota</taxon>
        <taxon>Flavobacteriia</taxon>
        <taxon>Flavobacteriales</taxon>
        <taxon>Flavobacteriaceae</taxon>
        <taxon>Flavobacterium</taxon>
    </lineage>
</organism>
<proteinExistence type="predicted"/>
<sequence>MHNQNSNPNFKPMKLNLLTLFFVLSVSFIYSQKTIKIILDPKIKALALENINTTNNGSQYAIDSIYGTVYRGKNMVEDTIFYDHLKNDFTKKDFMCNHYYKNDTLIIKGGFGSRFQRYGFVAKVFPNKTAEVKLRMSWGYPSYFTSREQVDAKSEILVYTRTSKLVLNRLPNNKSDRKHIYGCVDFLSEDYFVEMKDKKTGELYKEKNTMEYKIYFDSRYLKDDE</sequence>
<protein>
    <submittedName>
        <fullName evidence="1">Uncharacterized protein</fullName>
    </submittedName>
</protein>
<name>A0A0D0EJP0_9FLAO</name>
<dbReference type="STRING" id="37752.IW18_18530"/>
<reference evidence="1 3" key="1">
    <citation type="submission" date="2015-01" db="EMBL/GenBank/DDBJ databases">
        <title>Genome of Flavobacterium hibernum DSM 12611.</title>
        <authorList>
            <person name="Stropko S.J."/>
            <person name="Pipes S.E."/>
            <person name="Newman J.D."/>
        </authorList>
    </citation>
    <scope>NUCLEOTIDE SEQUENCE [LARGE SCALE GENOMIC DNA]</scope>
    <source>
        <strain evidence="1 3">DSM 12611</strain>
    </source>
</reference>
<comment type="caution">
    <text evidence="1">The sequence shown here is derived from an EMBL/GenBank/DDBJ whole genome shotgun (WGS) entry which is preliminary data.</text>
</comment>
<keyword evidence="4" id="KW-1185">Reference proteome</keyword>
<gene>
    <name evidence="2" type="ORF">B0A73_17605</name>
    <name evidence="1" type="ORF">IW18_18530</name>
</gene>